<keyword evidence="4" id="KW-1185">Reference proteome</keyword>
<reference evidence="3 4" key="1">
    <citation type="submission" date="2024-08" db="EMBL/GenBank/DDBJ databases">
        <authorList>
            <person name="Lu H."/>
        </authorList>
    </citation>
    <scope>NUCLEOTIDE SEQUENCE [LARGE SCALE GENOMIC DNA]</scope>
    <source>
        <strain evidence="3 4">LYH14W</strain>
    </source>
</reference>
<keyword evidence="1" id="KW-0175">Coiled coil</keyword>
<dbReference type="CDD" id="cd14262">
    <property type="entry name" value="VirB5_like"/>
    <property type="match status" value="1"/>
</dbReference>
<feature type="chain" id="PRO_5047306621" evidence="2">
    <location>
        <begin position="23"/>
        <end position="238"/>
    </location>
</feature>
<evidence type="ECO:0000256" key="1">
    <source>
        <dbReference type="SAM" id="Coils"/>
    </source>
</evidence>
<dbReference type="Proteomes" id="UP001606210">
    <property type="component" value="Unassembled WGS sequence"/>
</dbReference>
<dbReference type="InterPro" id="IPR014158">
    <property type="entry name" value="T4SS_VirB5"/>
</dbReference>
<feature type="signal peptide" evidence="2">
    <location>
        <begin position="1"/>
        <end position="22"/>
    </location>
</feature>
<feature type="coiled-coil region" evidence="1">
    <location>
        <begin position="37"/>
        <end position="67"/>
    </location>
</feature>
<protein>
    <submittedName>
        <fullName evidence="3">Type IV secretion system protein</fullName>
    </submittedName>
</protein>
<name>A0ABW7F8Q4_9BURK</name>
<dbReference type="Pfam" id="PF07996">
    <property type="entry name" value="T4SS"/>
    <property type="match status" value="1"/>
</dbReference>
<evidence type="ECO:0000313" key="4">
    <source>
        <dbReference type="Proteomes" id="UP001606210"/>
    </source>
</evidence>
<sequence length="238" mass="25952">MHTRLKVAAAAAILAITGTARATGIPVIDVANLVQTVQQVMNDITEITNQVQQINNQVQQINQLRSQLTSINGVRNLGKVFHDLALTNYVPAEVYTLFNDVNSSGYSGLNATAKALRDANMIYNCADRSSSDRTACQAALAQPFQHKGLLQDAMKAAAGRLSQIQSLMGQINATNDQKSVQEIQARIGAENALLAHEVSQVQMLQGMADSEERIARAQDRERQYQMLARTGKVSDYLP</sequence>
<evidence type="ECO:0000256" key="2">
    <source>
        <dbReference type="SAM" id="SignalP"/>
    </source>
</evidence>
<comment type="caution">
    <text evidence="3">The sequence shown here is derived from an EMBL/GenBank/DDBJ whole genome shotgun (WGS) entry which is preliminary data.</text>
</comment>
<gene>
    <name evidence="3" type="ORF">ACG00Y_24065</name>
</gene>
<keyword evidence="2" id="KW-0732">Signal</keyword>
<dbReference type="SUPFAM" id="SSF101082">
    <property type="entry name" value="Typo IV secretion system protein TraC"/>
    <property type="match status" value="1"/>
</dbReference>
<accession>A0ABW7F8Q4</accession>
<dbReference type="InterPro" id="IPR023220">
    <property type="entry name" value="T4SS_VirB5-domain"/>
</dbReference>
<proteinExistence type="predicted"/>
<evidence type="ECO:0000313" key="3">
    <source>
        <dbReference type="EMBL" id="MFG6433012.1"/>
    </source>
</evidence>
<organism evidence="3 4">
    <name type="scientific">Pelomonas parva</name>
    <dbReference type="NCBI Taxonomy" id="3299032"/>
    <lineage>
        <taxon>Bacteria</taxon>
        <taxon>Pseudomonadati</taxon>
        <taxon>Pseudomonadota</taxon>
        <taxon>Betaproteobacteria</taxon>
        <taxon>Burkholderiales</taxon>
        <taxon>Sphaerotilaceae</taxon>
        <taxon>Roseateles</taxon>
    </lineage>
</organism>
<dbReference type="RefSeq" id="WP_394483344.1">
    <property type="nucleotide sequence ID" value="NZ_JBIGHV010000010.1"/>
</dbReference>
<dbReference type="EMBL" id="JBIGHV010000010">
    <property type="protein sequence ID" value="MFG6433012.1"/>
    <property type="molecule type" value="Genomic_DNA"/>
</dbReference>
<dbReference type="Gene3D" id="1.20.58.430">
    <property type="entry name" value="Type IV secretion system, VirB5-domain"/>
    <property type="match status" value="1"/>
</dbReference>